<comment type="subunit">
    <text evidence="9">Homohexamer.</text>
</comment>
<dbReference type="NCBIfam" id="TIGR00125">
    <property type="entry name" value="cyt_tran_rel"/>
    <property type="match status" value="1"/>
</dbReference>
<feature type="binding site" evidence="9">
    <location>
        <begin position="89"/>
        <end position="91"/>
    </location>
    <ligand>
        <name>ATP</name>
        <dbReference type="ChEBI" id="CHEBI:30616"/>
    </ligand>
</feature>
<dbReference type="GO" id="GO:0015937">
    <property type="term" value="P:coenzyme A biosynthetic process"/>
    <property type="evidence" value="ECO:0007669"/>
    <property type="project" value="UniProtKB-UniRule"/>
</dbReference>
<comment type="similarity">
    <text evidence="9">Belongs to the bacterial CoaD family.</text>
</comment>
<feature type="binding site" evidence="9">
    <location>
        <position position="99"/>
    </location>
    <ligand>
        <name>ATP</name>
        <dbReference type="ChEBI" id="CHEBI:30616"/>
    </ligand>
</feature>
<evidence type="ECO:0000256" key="6">
    <source>
        <dbReference type="ARBA" id="ARBA00022842"/>
    </source>
</evidence>
<comment type="subcellular location">
    <subcellularLocation>
        <location evidence="9">Cytoplasm</location>
    </subcellularLocation>
</comment>
<organism evidence="11 12">
    <name type="scientific">Corallococcus interemptor</name>
    <dbReference type="NCBI Taxonomy" id="2316720"/>
    <lineage>
        <taxon>Bacteria</taxon>
        <taxon>Pseudomonadati</taxon>
        <taxon>Myxococcota</taxon>
        <taxon>Myxococcia</taxon>
        <taxon>Myxococcales</taxon>
        <taxon>Cystobacterineae</taxon>
        <taxon>Myxococcaceae</taxon>
        <taxon>Corallococcus</taxon>
    </lineage>
</organism>
<comment type="pathway">
    <text evidence="9">Cofactor biosynthesis; coenzyme A biosynthesis; CoA from (R)-pantothenate: step 4/5.</text>
</comment>
<keyword evidence="3 9" id="KW-0548">Nucleotidyltransferase</keyword>
<name>A0A3A8QU78_9BACT</name>
<keyword evidence="2 9" id="KW-0808">Transferase</keyword>
<dbReference type="GO" id="GO:0004595">
    <property type="term" value="F:pantetheine-phosphate adenylyltransferase activity"/>
    <property type="evidence" value="ECO:0007669"/>
    <property type="project" value="UniProtKB-UniRule"/>
</dbReference>
<feature type="site" description="Transition state stabilizer" evidence="9">
    <location>
        <position position="18"/>
    </location>
</feature>
<evidence type="ECO:0000256" key="5">
    <source>
        <dbReference type="ARBA" id="ARBA00022840"/>
    </source>
</evidence>
<feature type="domain" description="Cytidyltransferase-like" evidence="10">
    <location>
        <begin position="6"/>
        <end position="135"/>
    </location>
</feature>
<feature type="binding site" evidence="9">
    <location>
        <position position="42"/>
    </location>
    <ligand>
        <name>substrate</name>
    </ligand>
</feature>
<comment type="caution">
    <text evidence="11">The sequence shown here is derived from an EMBL/GenBank/DDBJ whole genome shotgun (WGS) entry which is preliminary data.</text>
</comment>
<dbReference type="HAMAP" id="MF_00151">
    <property type="entry name" value="PPAT_bact"/>
    <property type="match status" value="1"/>
</dbReference>
<dbReference type="SUPFAM" id="SSF52374">
    <property type="entry name" value="Nucleotidylyl transferase"/>
    <property type="match status" value="1"/>
</dbReference>
<comment type="cofactor">
    <cofactor evidence="9">
        <name>Mg(2+)</name>
        <dbReference type="ChEBI" id="CHEBI:18420"/>
    </cofactor>
</comment>
<feature type="binding site" evidence="9">
    <location>
        <position position="74"/>
    </location>
    <ligand>
        <name>substrate</name>
    </ligand>
</feature>
<proteinExistence type="inferred from homology"/>
<evidence type="ECO:0000256" key="8">
    <source>
        <dbReference type="ARBA" id="ARBA00029346"/>
    </source>
</evidence>
<feature type="binding site" evidence="9">
    <location>
        <position position="18"/>
    </location>
    <ligand>
        <name>ATP</name>
        <dbReference type="ChEBI" id="CHEBI:30616"/>
    </ligand>
</feature>
<dbReference type="EC" id="2.7.7.3" evidence="9"/>
<evidence type="ECO:0000259" key="10">
    <source>
        <dbReference type="Pfam" id="PF01467"/>
    </source>
</evidence>
<keyword evidence="4 9" id="KW-0547">Nucleotide-binding</keyword>
<keyword evidence="1 9" id="KW-0963">Cytoplasm</keyword>
<feature type="binding site" evidence="9">
    <location>
        <begin position="10"/>
        <end position="11"/>
    </location>
    <ligand>
        <name>ATP</name>
        <dbReference type="ChEBI" id="CHEBI:30616"/>
    </ligand>
</feature>
<dbReference type="Gene3D" id="3.40.50.620">
    <property type="entry name" value="HUPs"/>
    <property type="match status" value="1"/>
</dbReference>
<keyword evidence="7 9" id="KW-0173">Coenzyme A biosynthesis</keyword>
<dbReference type="Proteomes" id="UP000282656">
    <property type="component" value="Unassembled WGS sequence"/>
</dbReference>
<dbReference type="Pfam" id="PF01467">
    <property type="entry name" value="CTP_transf_like"/>
    <property type="match status" value="1"/>
</dbReference>
<gene>
    <name evidence="9" type="primary">coaD</name>
    <name evidence="11" type="ORF">D7X96_05705</name>
</gene>
<dbReference type="AlphaFoldDB" id="A0A3A8QU78"/>
<dbReference type="PRINTS" id="PR01020">
    <property type="entry name" value="LPSBIOSNTHSS"/>
</dbReference>
<sequence length="176" mass="18856">MMSIAIYAGSFDPVTAGHLSVVRQAARLFSHVVVVVAVNPNKRTLLTAEERVALIREVVAKHPNVSVTSTEGLIVELAREIGASVLLRGVRGATDAQFETELAQMNRALAPELSTLFLPAEAHLAEVSSSALKERLTRGEDVSAFCPPAVIAKLRERLSPPSGAIHEPVLHSPGRR</sequence>
<accession>A0A3A8QU78</accession>
<keyword evidence="6 9" id="KW-0460">Magnesium</keyword>
<dbReference type="UniPathway" id="UPA00241">
    <property type="reaction ID" value="UER00355"/>
</dbReference>
<dbReference type="InterPro" id="IPR004821">
    <property type="entry name" value="Cyt_trans-like"/>
</dbReference>
<comment type="function">
    <text evidence="9">Reversibly transfers an adenylyl group from ATP to 4'-phosphopantetheine, yielding dephospho-CoA (dPCoA) and pyrophosphate.</text>
</comment>
<dbReference type="OrthoDB" id="9806661at2"/>
<dbReference type="GO" id="GO:0005737">
    <property type="term" value="C:cytoplasm"/>
    <property type="evidence" value="ECO:0007669"/>
    <property type="project" value="UniProtKB-SubCell"/>
</dbReference>
<keyword evidence="12" id="KW-1185">Reference proteome</keyword>
<evidence type="ECO:0000256" key="1">
    <source>
        <dbReference type="ARBA" id="ARBA00022490"/>
    </source>
</evidence>
<dbReference type="PANTHER" id="PTHR21342:SF1">
    <property type="entry name" value="PHOSPHOPANTETHEINE ADENYLYLTRANSFERASE"/>
    <property type="match status" value="1"/>
</dbReference>
<evidence type="ECO:0000256" key="2">
    <source>
        <dbReference type="ARBA" id="ARBA00022679"/>
    </source>
</evidence>
<evidence type="ECO:0000313" key="11">
    <source>
        <dbReference type="EMBL" id="RKH72306.1"/>
    </source>
</evidence>
<evidence type="ECO:0000313" key="12">
    <source>
        <dbReference type="Proteomes" id="UP000282656"/>
    </source>
</evidence>
<evidence type="ECO:0000256" key="7">
    <source>
        <dbReference type="ARBA" id="ARBA00022993"/>
    </source>
</evidence>
<feature type="binding site" evidence="9">
    <location>
        <position position="10"/>
    </location>
    <ligand>
        <name>substrate</name>
    </ligand>
</feature>
<evidence type="ECO:0000256" key="4">
    <source>
        <dbReference type="ARBA" id="ARBA00022741"/>
    </source>
</evidence>
<evidence type="ECO:0000256" key="9">
    <source>
        <dbReference type="HAMAP-Rule" id="MF_00151"/>
    </source>
</evidence>
<dbReference type="PANTHER" id="PTHR21342">
    <property type="entry name" value="PHOSPHOPANTETHEINE ADENYLYLTRANSFERASE"/>
    <property type="match status" value="1"/>
</dbReference>
<evidence type="ECO:0000256" key="3">
    <source>
        <dbReference type="ARBA" id="ARBA00022695"/>
    </source>
</evidence>
<feature type="binding site" evidence="9">
    <location>
        <position position="88"/>
    </location>
    <ligand>
        <name>substrate</name>
    </ligand>
</feature>
<comment type="catalytic activity">
    <reaction evidence="8 9">
        <text>(R)-4'-phosphopantetheine + ATP + H(+) = 3'-dephospho-CoA + diphosphate</text>
        <dbReference type="Rhea" id="RHEA:19801"/>
        <dbReference type="ChEBI" id="CHEBI:15378"/>
        <dbReference type="ChEBI" id="CHEBI:30616"/>
        <dbReference type="ChEBI" id="CHEBI:33019"/>
        <dbReference type="ChEBI" id="CHEBI:57328"/>
        <dbReference type="ChEBI" id="CHEBI:61723"/>
        <dbReference type="EC" id="2.7.7.3"/>
    </reaction>
</comment>
<reference evidence="12" key="1">
    <citation type="submission" date="2018-09" db="EMBL/GenBank/DDBJ databases">
        <authorList>
            <person name="Livingstone P.G."/>
            <person name="Whitworth D.E."/>
        </authorList>
    </citation>
    <scope>NUCLEOTIDE SEQUENCE [LARGE SCALE GENOMIC DNA]</scope>
    <source>
        <strain evidence="12">AB047A</strain>
    </source>
</reference>
<dbReference type="EMBL" id="RAWM01000009">
    <property type="protein sequence ID" value="RKH72306.1"/>
    <property type="molecule type" value="Genomic_DNA"/>
</dbReference>
<keyword evidence="5 9" id="KW-0067">ATP-binding</keyword>
<dbReference type="GO" id="GO:0005524">
    <property type="term" value="F:ATP binding"/>
    <property type="evidence" value="ECO:0007669"/>
    <property type="project" value="UniProtKB-KW"/>
</dbReference>
<dbReference type="InterPro" id="IPR014729">
    <property type="entry name" value="Rossmann-like_a/b/a_fold"/>
</dbReference>
<dbReference type="NCBIfam" id="TIGR01510">
    <property type="entry name" value="coaD_prev_kdtB"/>
    <property type="match status" value="1"/>
</dbReference>
<dbReference type="InterPro" id="IPR001980">
    <property type="entry name" value="PPAT"/>
</dbReference>
<protein>
    <recommendedName>
        <fullName evidence="9">Phosphopantetheine adenylyltransferase</fullName>
        <ecNumber evidence="9">2.7.7.3</ecNumber>
    </recommendedName>
    <alternativeName>
        <fullName evidence="9">Dephospho-CoA pyrophosphorylase</fullName>
    </alternativeName>
    <alternativeName>
        <fullName evidence="9">Pantetheine-phosphate adenylyltransferase</fullName>
        <shortName evidence="9">PPAT</shortName>
    </alternativeName>
</protein>
<feature type="binding site" evidence="9">
    <location>
        <begin position="124"/>
        <end position="130"/>
    </location>
    <ligand>
        <name>ATP</name>
        <dbReference type="ChEBI" id="CHEBI:30616"/>
    </ligand>
</feature>